<reference evidence="1 2" key="1">
    <citation type="submission" date="2010-06" db="EMBL/GenBank/DDBJ databases">
        <title>Complete sequence chromosome of Methanohalobium evestigatum Z-7303.</title>
        <authorList>
            <consortium name="US DOE Joint Genome Institute"/>
            <person name="Lucas S."/>
            <person name="Copeland A."/>
            <person name="Lapidus A."/>
            <person name="Cheng J.-F."/>
            <person name="Bruce D."/>
            <person name="Goodwin L."/>
            <person name="Pitluck S."/>
            <person name="Saunders E."/>
            <person name="Detter J.C."/>
            <person name="Han C."/>
            <person name="Tapia R."/>
            <person name="Land M."/>
            <person name="Hauser L."/>
            <person name="Kyrpides N."/>
            <person name="Mikhailova N."/>
            <person name="Sieprawska-Lupa M."/>
            <person name="Whitman W.B."/>
            <person name="Anderson I."/>
            <person name="Woyke T."/>
        </authorList>
    </citation>
    <scope>NUCLEOTIDE SEQUENCE [LARGE SCALE GENOMIC DNA]</scope>
    <source>
        <strain evidence="2">ATCC BAA-1072 / DSM 3721 / NBRC 107634 / OCM 161 / Z-7303</strain>
    </source>
</reference>
<keyword evidence="2" id="KW-1185">Reference proteome</keyword>
<dbReference type="STRING" id="644295.Metev_0349"/>
<dbReference type="AlphaFoldDB" id="D7E6Q2"/>
<dbReference type="EMBL" id="CP002069">
    <property type="protein sequence ID" value="ADI73274.1"/>
    <property type="molecule type" value="Genomic_DNA"/>
</dbReference>
<sequence length="99" mass="11171">MVKNIKVVSDGFSFTIWIDGEIIENVLKISVVQGTALPKDSNDETITTISYGGYDPEDFMNIIEGPYSYSYLKSSGKKKDIDKETIDIYGEVMYYYPSS</sequence>
<dbReference type="HOGENOM" id="CLU_2392948_0_0_2"/>
<evidence type="ECO:0000313" key="2">
    <source>
        <dbReference type="Proteomes" id="UP000000391"/>
    </source>
</evidence>
<dbReference type="Proteomes" id="UP000000391">
    <property type="component" value="Chromosome"/>
</dbReference>
<accession>D7E6Q2</accession>
<dbReference type="GeneID" id="9345966"/>
<gene>
    <name evidence="1" type="ordered locus">Metev_0349</name>
</gene>
<dbReference type="RefSeq" id="WP_013193842.1">
    <property type="nucleotide sequence ID" value="NC_014253.1"/>
</dbReference>
<name>D7E6Q2_METEZ</name>
<dbReference type="OrthoDB" id="379503at2157"/>
<organism evidence="1 2">
    <name type="scientific">Methanohalobium evestigatum (strain ATCC BAA-1072 / DSM 3721 / NBRC 107634 / OCM 161 / Z-7303)</name>
    <dbReference type="NCBI Taxonomy" id="644295"/>
    <lineage>
        <taxon>Archaea</taxon>
        <taxon>Methanobacteriati</taxon>
        <taxon>Methanobacteriota</taxon>
        <taxon>Stenosarchaea group</taxon>
        <taxon>Methanomicrobia</taxon>
        <taxon>Methanosarcinales</taxon>
        <taxon>Methanosarcinaceae</taxon>
        <taxon>Methanohalobium</taxon>
    </lineage>
</organism>
<protein>
    <submittedName>
        <fullName evidence="1">Subunit of heterotrimeric Replication Protein A (RPA)</fullName>
    </submittedName>
</protein>
<proteinExistence type="predicted"/>
<evidence type="ECO:0000313" key="1">
    <source>
        <dbReference type="EMBL" id="ADI73274.1"/>
    </source>
</evidence>
<dbReference type="KEGG" id="mev:Metev_0349"/>